<name>A0A5B7GR61_PORTR</name>
<dbReference type="EMBL" id="VSRR010018461">
    <property type="protein sequence ID" value="MPC61362.1"/>
    <property type="molecule type" value="Genomic_DNA"/>
</dbReference>
<keyword evidence="2" id="KW-1185">Reference proteome</keyword>
<dbReference type="AlphaFoldDB" id="A0A5B7GR61"/>
<reference evidence="1 2" key="1">
    <citation type="submission" date="2019-05" db="EMBL/GenBank/DDBJ databases">
        <title>Another draft genome of Portunus trituberculatus and its Hox gene families provides insights of decapod evolution.</title>
        <authorList>
            <person name="Jeong J.-H."/>
            <person name="Song I."/>
            <person name="Kim S."/>
            <person name="Choi T."/>
            <person name="Kim D."/>
            <person name="Ryu S."/>
            <person name="Kim W."/>
        </authorList>
    </citation>
    <scope>NUCLEOTIDE SEQUENCE [LARGE SCALE GENOMIC DNA]</scope>
    <source>
        <tissue evidence="1">Muscle</tissue>
    </source>
</reference>
<sequence>MLKLYPFAEISIFGDFNVHHQLWLSSLFTEHPCELDFNFAILHDLSPPFDSPDLNLIYEDSQTSVNLLSDRQCGFRQSRSA</sequence>
<evidence type="ECO:0000313" key="2">
    <source>
        <dbReference type="Proteomes" id="UP000324222"/>
    </source>
</evidence>
<proteinExistence type="predicted"/>
<accession>A0A5B7GR61</accession>
<evidence type="ECO:0008006" key="3">
    <source>
        <dbReference type="Google" id="ProtNLM"/>
    </source>
</evidence>
<gene>
    <name evidence="1" type="ORF">E2C01_055432</name>
</gene>
<comment type="caution">
    <text evidence="1">The sequence shown here is derived from an EMBL/GenBank/DDBJ whole genome shotgun (WGS) entry which is preliminary data.</text>
</comment>
<dbReference type="Proteomes" id="UP000324222">
    <property type="component" value="Unassembled WGS sequence"/>
</dbReference>
<organism evidence="1 2">
    <name type="scientific">Portunus trituberculatus</name>
    <name type="common">Swimming crab</name>
    <name type="synonym">Neptunus trituberculatus</name>
    <dbReference type="NCBI Taxonomy" id="210409"/>
    <lineage>
        <taxon>Eukaryota</taxon>
        <taxon>Metazoa</taxon>
        <taxon>Ecdysozoa</taxon>
        <taxon>Arthropoda</taxon>
        <taxon>Crustacea</taxon>
        <taxon>Multicrustacea</taxon>
        <taxon>Malacostraca</taxon>
        <taxon>Eumalacostraca</taxon>
        <taxon>Eucarida</taxon>
        <taxon>Decapoda</taxon>
        <taxon>Pleocyemata</taxon>
        <taxon>Brachyura</taxon>
        <taxon>Eubrachyura</taxon>
        <taxon>Portunoidea</taxon>
        <taxon>Portunidae</taxon>
        <taxon>Portuninae</taxon>
        <taxon>Portunus</taxon>
    </lineage>
</organism>
<evidence type="ECO:0000313" key="1">
    <source>
        <dbReference type="EMBL" id="MPC61362.1"/>
    </source>
</evidence>
<protein>
    <recommendedName>
        <fullName evidence="3">Endonuclease/exonuclease/phosphatase domain-containing protein</fullName>
    </recommendedName>
</protein>